<evidence type="ECO:0000256" key="8">
    <source>
        <dbReference type="ARBA" id="ARBA00064044"/>
    </source>
</evidence>
<gene>
    <name evidence="12" type="ORF">Mia14_0275</name>
</gene>
<proteinExistence type="inferred from homology"/>
<evidence type="ECO:0000256" key="4">
    <source>
        <dbReference type="ARBA" id="ARBA00022862"/>
    </source>
</evidence>
<dbReference type="GO" id="GO:0045454">
    <property type="term" value="P:cell redox homeostasis"/>
    <property type="evidence" value="ECO:0007669"/>
    <property type="project" value="TreeGrafter"/>
</dbReference>
<dbReference type="Gene3D" id="3.40.30.10">
    <property type="entry name" value="Glutaredoxin"/>
    <property type="match status" value="1"/>
</dbReference>
<comment type="subunit">
    <text evidence="8 9">Homodecamer. Pentamer of dimers that assemble into a ring structure.</text>
</comment>
<dbReference type="PANTHER" id="PTHR10681">
    <property type="entry name" value="THIOREDOXIN PEROXIDASE"/>
    <property type="match status" value="1"/>
</dbReference>
<feature type="binding site" evidence="9">
    <location>
        <position position="127"/>
    </location>
    <ligand>
        <name>substrate</name>
    </ligand>
</feature>
<comment type="subcellular location">
    <subcellularLocation>
        <location evidence="9">Cytoplasm</location>
    </subcellularLocation>
</comment>
<dbReference type="NCBIfam" id="NF009668">
    <property type="entry name" value="PRK13189.1"/>
    <property type="match status" value="1"/>
</dbReference>
<dbReference type="HAMAP" id="MF_00401">
    <property type="entry name" value="Peroxiredoxin"/>
    <property type="match status" value="1"/>
</dbReference>
<dbReference type="NCBIfam" id="NF009670">
    <property type="entry name" value="PRK13191.1"/>
    <property type="match status" value="1"/>
</dbReference>
<reference evidence="12 13" key="1">
    <citation type="journal article" date="2017" name="Nat. Commun.">
        <title>'ARMAN' archaea depend on association with euryarchaeal host in culture and in situ.</title>
        <authorList>
            <person name="Golyshina O."/>
            <person name="Toshchakov S."/>
            <person name="Makarova K."/>
            <person name="Gavrilov S."/>
            <person name="Korzhenkov A."/>
            <person name="La Cono V."/>
            <person name="Arcadi E."/>
            <person name="Nechitaylo T."/>
            <person name="Ferrer M."/>
            <person name="Kublanov I."/>
            <person name="Wolf Y."/>
            <person name="Yakimov M."/>
            <person name="Golyshin P."/>
            <person name="Slesarev A."/>
            <person name="Kozyavkin S."/>
        </authorList>
    </citation>
    <scope>NUCLEOTIDE SEQUENCE [LARGE SCALE GENOMIC DNA]</scope>
    <source>
        <strain evidence="12 13">Mia14</strain>
    </source>
</reference>
<evidence type="ECO:0000256" key="3">
    <source>
        <dbReference type="ARBA" id="ARBA00022559"/>
    </source>
</evidence>
<dbReference type="SUPFAM" id="SSF52833">
    <property type="entry name" value="Thioredoxin-like"/>
    <property type="match status" value="1"/>
</dbReference>
<accession>A0A218NMA9</accession>
<protein>
    <recommendedName>
        <fullName evidence="9">Peroxiredoxin</fullName>
        <ecNumber evidence="9">1.11.1.24</ecNumber>
    </recommendedName>
    <alternativeName>
        <fullName evidence="9">Thioredoxin-dependent peroxiredoxin</fullName>
    </alternativeName>
</protein>
<dbReference type="EC" id="1.11.1.24" evidence="9"/>
<dbReference type="InterPro" id="IPR050217">
    <property type="entry name" value="Peroxiredoxin"/>
</dbReference>
<comment type="caution">
    <text evidence="9">Lacks conserved residue(s) required for the propagation of feature annotation.</text>
</comment>
<dbReference type="InterPro" id="IPR013766">
    <property type="entry name" value="Thioredoxin_domain"/>
</dbReference>
<evidence type="ECO:0000313" key="13">
    <source>
        <dbReference type="Proteomes" id="UP000197679"/>
    </source>
</evidence>
<dbReference type="Pfam" id="PF00578">
    <property type="entry name" value="AhpC-TSA"/>
    <property type="match status" value="1"/>
</dbReference>
<feature type="active site" description="Cysteine sulfenic acid (-SOH) intermediate; for peroxidase activity" evidence="10">
    <location>
        <position position="51"/>
    </location>
</feature>
<feature type="active site" description="Cysteine sulfenic acid (-SOH) intermediate" evidence="9">
    <location>
        <position position="51"/>
    </location>
</feature>
<comment type="catalytic activity">
    <reaction evidence="9">
        <text>a hydroperoxide + [thioredoxin]-dithiol = an alcohol + [thioredoxin]-disulfide + H2O</text>
        <dbReference type="Rhea" id="RHEA:62620"/>
        <dbReference type="Rhea" id="RHEA-COMP:10698"/>
        <dbReference type="Rhea" id="RHEA-COMP:10700"/>
        <dbReference type="ChEBI" id="CHEBI:15377"/>
        <dbReference type="ChEBI" id="CHEBI:29950"/>
        <dbReference type="ChEBI" id="CHEBI:30879"/>
        <dbReference type="ChEBI" id="CHEBI:35924"/>
        <dbReference type="ChEBI" id="CHEBI:50058"/>
        <dbReference type="EC" id="1.11.1.24"/>
    </reaction>
</comment>
<dbReference type="KEGG" id="marh:Mia14_0275"/>
<dbReference type="EMBL" id="CP019964">
    <property type="protein sequence ID" value="ASI13605.1"/>
    <property type="molecule type" value="Genomic_DNA"/>
</dbReference>
<sequence>MDDVNFSMPLIGEKFPELDVETTAGKMKLPDSFNGHWFMLFSHPGDFTPVCTTEFFSFSKRNDDFNKLNTQLIGLSVDSVVSHIAWIKWIEENLKIKVPFPIIGDSMGKVAKRLGMIHAESSSSTVRAVFLVDDKGILRLILYYPLEMGRSVDELLRVIKGLQMADKYKAAMPANWPDNEIIGDKVLNPVPHNIEDADKAMADHKGYAWWLTYKELPANEVEEAKNLDKPGKDESSPVPQ</sequence>
<dbReference type="GO" id="GO:0005829">
    <property type="term" value="C:cytosol"/>
    <property type="evidence" value="ECO:0007669"/>
    <property type="project" value="TreeGrafter"/>
</dbReference>
<dbReference type="PIRSF" id="PIRSF000239">
    <property type="entry name" value="AHPC"/>
    <property type="match status" value="1"/>
</dbReference>
<dbReference type="GO" id="GO:0006979">
    <property type="term" value="P:response to oxidative stress"/>
    <property type="evidence" value="ECO:0007669"/>
    <property type="project" value="TreeGrafter"/>
</dbReference>
<keyword evidence="3 9" id="KW-0575">Peroxidase</keyword>
<dbReference type="OrthoDB" id="6924at2157"/>
<evidence type="ECO:0000256" key="7">
    <source>
        <dbReference type="ARBA" id="ARBA00025719"/>
    </source>
</evidence>
<dbReference type="FunFam" id="3.40.30.10:FF:000011">
    <property type="entry name" value="Peroxiredoxin PRX1"/>
    <property type="match status" value="1"/>
</dbReference>
<name>A0A218NMA9_9ARCH</name>
<comment type="miscellaneous">
    <text evidence="9">The active site is a conserved redox-active cysteine residue, the peroxidatic cysteine (C(P)), which makes the nucleophilic attack on the peroxide substrate. The peroxide oxidizes the C(P)-SH to cysteine sulfenic acid (C(P)-SOH), which then reacts with another cysteine residue, the resolving cysteine (C(R)), to form a disulfide bridge. The disulfide is subsequently reduced by an appropriate electron donor to complete the catalytic cycle. In this 1-Cys peroxiredoxin, no C(R) is present and C(P) instead forms a disulfide with a cysteine from another protein or with a small thiol molecule.</text>
</comment>
<dbReference type="GeneID" id="33313832"/>
<dbReference type="CDD" id="cd03016">
    <property type="entry name" value="PRX_1cys"/>
    <property type="match status" value="1"/>
</dbReference>
<comment type="similarity">
    <text evidence="7 9">Belongs to the peroxiredoxin family. Prx6 subfamily.</text>
</comment>
<dbReference type="InterPro" id="IPR019479">
    <property type="entry name" value="Peroxiredoxin_C"/>
</dbReference>
<evidence type="ECO:0000256" key="2">
    <source>
        <dbReference type="ARBA" id="ARBA00022490"/>
    </source>
</evidence>
<evidence type="ECO:0000313" key="12">
    <source>
        <dbReference type="EMBL" id="ASI13605.1"/>
    </source>
</evidence>
<evidence type="ECO:0000256" key="6">
    <source>
        <dbReference type="ARBA" id="ARBA00023284"/>
    </source>
</evidence>
<feature type="domain" description="Thioredoxin" evidence="11">
    <location>
        <begin position="9"/>
        <end position="164"/>
    </location>
</feature>
<evidence type="ECO:0000256" key="5">
    <source>
        <dbReference type="ARBA" id="ARBA00023002"/>
    </source>
</evidence>
<dbReference type="PANTHER" id="PTHR10681:SF128">
    <property type="entry name" value="THIOREDOXIN-DEPENDENT PEROXIDE REDUCTASE, MITOCHONDRIAL"/>
    <property type="match status" value="1"/>
</dbReference>
<dbReference type="Gene3D" id="3.30.1020.10">
    <property type="entry name" value="Antioxidant, Horf6, Chain A, domain2"/>
    <property type="match status" value="1"/>
</dbReference>
<dbReference type="InterPro" id="IPR024706">
    <property type="entry name" value="Peroxiredoxin_AhpC-typ"/>
</dbReference>
<dbReference type="GO" id="GO:0042744">
    <property type="term" value="P:hydrogen peroxide catabolic process"/>
    <property type="evidence" value="ECO:0007669"/>
    <property type="project" value="TreeGrafter"/>
</dbReference>
<dbReference type="RefSeq" id="WP_088819767.1">
    <property type="nucleotide sequence ID" value="NZ_CP019964.1"/>
</dbReference>
<evidence type="ECO:0000259" key="11">
    <source>
        <dbReference type="PROSITE" id="PS51352"/>
    </source>
</evidence>
<evidence type="ECO:0000256" key="1">
    <source>
        <dbReference type="ARBA" id="ARBA00009796"/>
    </source>
</evidence>
<keyword evidence="5 9" id="KW-0560">Oxidoreductase</keyword>
<comment type="similarity">
    <text evidence="1">Belongs to the peroxiredoxin family. AhpC/Prx1 subfamily.</text>
</comment>
<comment type="function">
    <text evidence="9">Thiol-specific peroxidase that catalyzes the reduction of hydrogen peroxide and organic hydroperoxides to water and alcohols, respectively. Plays a role in cell protection against oxidative stress by detoxifying peroxides.</text>
</comment>
<dbReference type="AlphaFoldDB" id="A0A218NMA9"/>
<keyword evidence="4 9" id="KW-0049">Antioxidant</keyword>
<organism evidence="12 13">
    <name type="scientific">Candidatus Mancarchaeum acidiphilum</name>
    <dbReference type="NCBI Taxonomy" id="1920749"/>
    <lineage>
        <taxon>Archaea</taxon>
        <taxon>Candidatus Micrarchaeota</taxon>
        <taxon>Candidatus Mancarchaeum</taxon>
    </lineage>
</organism>
<dbReference type="GO" id="GO:0033554">
    <property type="term" value="P:cellular response to stress"/>
    <property type="evidence" value="ECO:0007669"/>
    <property type="project" value="TreeGrafter"/>
</dbReference>
<keyword evidence="2 9" id="KW-0963">Cytoplasm</keyword>
<keyword evidence="13" id="KW-1185">Reference proteome</keyword>
<dbReference type="PROSITE" id="PS51352">
    <property type="entry name" value="THIOREDOXIN_2"/>
    <property type="match status" value="1"/>
</dbReference>
<keyword evidence="6 9" id="KW-0676">Redox-active center</keyword>
<evidence type="ECO:0000256" key="9">
    <source>
        <dbReference type="HAMAP-Rule" id="MF_00401"/>
    </source>
</evidence>
<dbReference type="InterPro" id="IPR000866">
    <property type="entry name" value="AhpC/TSA"/>
</dbReference>
<dbReference type="Proteomes" id="UP000197679">
    <property type="component" value="Chromosome"/>
</dbReference>
<evidence type="ECO:0000256" key="10">
    <source>
        <dbReference type="PIRSR" id="PIRSR000239-1"/>
    </source>
</evidence>
<dbReference type="InterPro" id="IPR036249">
    <property type="entry name" value="Thioredoxin-like_sf"/>
</dbReference>
<dbReference type="InterPro" id="IPR022915">
    <property type="entry name" value="Peroxiredoxin_TDXH"/>
</dbReference>
<dbReference type="InterPro" id="IPR045020">
    <property type="entry name" value="PRX_1cys"/>
</dbReference>
<dbReference type="Pfam" id="PF10417">
    <property type="entry name" value="1-cysPrx_C"/>
    <property type="match status" value="1"/>
</dbReference>
<dbReference type="GO" id="GO:0008379">
    <property type="term" value="F:thioredoxin peroxidase activity"/>
    <property type="evidence" value="ECO:0007669"/>
    <property type="project" value="TreeGrafter"/>
</dbReference>